<dbReference type="EMBL" id="CAJNOK010063833">
    <property type="protein sequence ID" value="CAF1645028.1"/>
    <property type="molecule type" value="Genomic_DNA"/>
</dbReference>
<comment type="caution">
    <text evidence="2">The sequence shown here is derived from an EMBL/GenBank/DDBJ whole genome shotgun (WGS) entry which is preliminary data.</text>
</comment>
<name>A0A8S2G6Z1_9BILA</name>
<gene>
    <name evidence="2" type="ORF">OVA965_LOCUS44498</name>
    <name evidence="3" type="ORF">TMI583_LOCUS47341</name>
</gene>
<sequence length="72" mass="8695">MKKQHENLKLRNLEQEQRIQQLLSLLNEKQVLVDDLYSEKRNLEVELETIWQTTTADNLRMREQLIEMKVAS</sequence>
<reference evidence="2" key="1">
    <citation type="submission" date="2021-02" db="EMBL/GenBank/DDBJ databases">
        <authorList>
            <person name="Nowell W R."/>
        </authorList>
    </citation>
    <scope>NUCLEOTIDE SEQUENCE</scope>
</reference>
<dbReference type="Proteomes" id="UP000677228">
    <property type="component" value="Unassembled WGS sequence"/>
</dbReference>
<evidence type="ECO:0000313" key="2">
    <source>
        <dbReference type="EMBL" id="CAF1645028.1"/>
    </source>
</evidence>
<feature type="coiled-coil region" evidence="1">
    <location>
        <begin position="5"/>
        <end position="46"/>
    </location>
</feature>
<proteinExistence type="predicted"/>
<evidence type="ECO:0000313" key="4">
    <source>
        <dbReference type="Proteomes" id="UP000677228"/>
    </source>
</evidence>
<evidence type="ECO:0000256" key="1">
    <source>
        <dbReference type="SAM" id="Coils"/>
    </source>
</evidence>
<organism evidence="2 4">
    <name type="scientific">Didymodactylos carnosus</name>
    <dbReference type="NCBI Taxonomy" id="1234261"/>
    <lineage>
        <taxon>Eukaryota</taxon>
        <taxon>Metazoa</taxon>
        <taxon>Spiralia</taxon>
        <taxon>Gnathifera</taxon>
        <taxon>Rotifera</taxon>
        <taxon>Eurotatoria</taxon>
        <taxon>Bdelloidea</taxon>
        <taxon>Philodinida</taxon>
        <taxon>Philodinidae</taxon>
        <taxon>Didymodactylos</taxon>
    </lineage>
</organism>
<dbReference type="AlphaFoldDB" id="A0A8S2G6Z1"/>
<keyword evidence="1" id="KW-0175">Coiled coil</keyword>
<dbReference type="Proteomes" id="UP000682733">
    <property type="component" value="Unassembled WGS sequence"/>
</dbReference>
<evidence type="ECO:0000313" key="3">
    <source>
        <dbReference type="EMBL" id="CAF4485702.1"/>
    </source>
</evidence>
<protein>
    <submittedName>
        <fullName evidence="2">Uncharacterized protein</fullName>
    </submittedName>
</protein>
<accession>A0A8S2G6Z1</accession>
<dbReference type="EMBL" id="CAJOBA010091295">
    <property type="protein sequence ID" value="CAF4485702.1"/>
    <property type="molecule type" value="Genomic_DNA"/>
</dbReference>